<name>A0A1Y2F2Q3_PROLT</name>
<gene>
    <name evidence="2" type="ORF">BCR37DRAFT_115182</name>
</gene>
<evidence type="ECO:0000313" key="2">
    <source>
        <dbReference type="EMBL" id="ORY78170.1"/>
    </source>
</evidence>
<dbReference type="EMBL" id="MCFI01000018">
    <property type="protein sequence ID" value="ORY78170.1"/>
    <property type="molecule type" value="Genomic_DNA"/>
</dbReference>
<keyword evidence="1" id="KW-0732">Signal</keyword>
<comment type="caution">
    <text evidence="2">The sequence shown here is derived from an EMBL/GenBank/DDBJ whole genome shotgun (WGS) entry which is preliminary data.</text>
</comment>
<dbReference type="Proteomes" id="UP000193685">
    <property type="component" value="Unassembled WGS sequence"/>
</dbReference>
<dbReference type="AlphaFoldDB" id="A0A1Y2F2Q3"/>
<feature type="signal peptide" evidence="1">
    <location>
        <begin position="1"/>
        <end position="21"/>
    </location>
</feature>
<organism evidence="2 3">
    <name type="scientific">Protomyces lactucae-debilis</name>
    <dbReference type="NCBI Taxonomy" id="2754530"/>
    <lineage>
        <taxon>Eukaryota</taxon>
        <taxon>Fungi</taxon>
        <taxon>Dikarya</taxon>
        <taxon>Ascomycota</taxon>
        <taxon>Taphrinomycotina</taxon>
        <taxon>Taphrinomycetes</taxon>
        <taxon>Taphrinales</taxon>
        <taxon>Protomycetaceae</taxon>
        <taxon>Protomyces</taxon>
    </lineage>
</organism>
<keyword evidence="3" id="KW-1185">Reference proteome</keyword>
<sequence length="199" mass="22335">MVKRVVASLYLILLGTAAIAGRKDQDHSDCQQLLVRNVHLVHVDQSGNDEIACARGLLCRGKGHEKAYARTPIIPLWDRVTKHTEVCLANDGACALYTNFTLGYMASIYGCMCQEFVLLPRVYKTKIYDWNDILQDCPLVNITQRFQERGLPKPEVYRDHVSCYAPPDNDNETCTCNHLEGGVPTTVHGNPCSNIWNIV</sequence>
<dbReference type="GeneID" id="63782546"/>
<dbReference type="RefSeq" id="XP_040723281.1">
    <property type="nucleotide sequence ID" value="XM_040865947.1"/>
</dbReference>
<accession>A0A1Y2F2Q3</accession>
<feature type="chain" id="PRO_5013367903" evidence="1">
    <location>
        <begin position="22"/>
        <end position="199"/>
    </location>
</feature>
<protein>
    <submittedName>
        <fullName evidence="2">Uncharacterized protein</fullName>
    </submittedName>
</protein>
<reference evidence="2 3" key="1">
    <citation type="submission" date="2016-07" db="EMBL/GenBank/DDBJ databases">
        <title>Pervasive Adenine N6-methylation of Active Genes in Fungi.</title>
        <authorList>
            <consortium name="DOE Joint Genome Institute"/>
            <person name="Mondo S.J."/>
            <person name="Dannebaum R.O."/>
            <person name="Kuo R.C."/>
            <person name="Labutti K."/>
            <person name="Haridas S."/>
            <person name="Kuo A."/>
            <person name="Salamov A."/>
            <person name="Ahrendt S.R."/>
            <person name="Lipzen A."/>
            <person name="Sullivan W."/>
            <person name="Andreopoulos W.B."/>
            <person name="Clum A."/>
            <person name="Lindquist E."/>
            <person name="Daum C."/>
            <person name="Ramamoorthy G.K."/>
            <person name="Gryganskyi A."/>
            <person name="Culley D."/>
            <person name="Magnuson J.K."/>
            <person name="James T.Y."/>
            <person name="O'Malley M.A."/>
            <person name="Stajich J.E."/>
            <person name="Spatafora J.W."/>
            <person name="Visel A."/>
            <person name="Grigoriev I.V."/>
        </authorList>
    </citation>
    <scope>NUCLEOTIDE SEQUENCE [LARGE SCALE GENOMIC DNA]</scope>
    <source>
        <strain evidence="2 3">12-1054</strain>
    </source>
</reference>
<evidence type="ECO:0000313" key="3">
    <source>
        <dbReference type="Proteomes" id="UP000193685"/>
    </source>
</evidence>
<evidence type="ECO:0000256" key="1">
    <source>
        <dbReference type="SAM" id="SignalP"/>
    </source>
</evidence>
<proteinExistence type="predicted"/>